<dbReference type="Ensembl" id="ENSSTUT00000083937.1">
    <property type="protein sequence ID" value="ENSSTUP00000078819.1"/>
    <property type="gene ID" value="ENSSTUG00000034804.1"/>
</dbReference>
<name>A0A674C5Q1_SALTR</name>
<dbReference type="InParanoid" id="A0A674C5Q1"/>
<reference evidence="1" key="2">
    <citation type="submission" date="2025-09" db="UniProtKB">
        <authorList>
            <consortium name="Ensembl"/>
        </authorList>
    </citation>
    <scope>IDENTIFICATION</scope>
</reference>
<sequence length="59" mass="6788">MVFAPTRRDTLGEFGQLVEGYDEQVWDLHLKVSETPVHYRVLYIEKGKLSSLLISSHVV</sequence>
<proteinExistence type="predicted"/>
<dbReference type="Proteomes" id="UP000472277">
    <property type="component" value="Chromosome 18"/>
</dbReference>
<protein>
    <submittedName>
        <fullName evidence="1">Uncharacterized protein</fullName>
    </submittedName>
</protein>
<organism evidence="1 2">
    <name type="scientific">Salmo trutta</name>
    <name type="common">Brown trout</name>
    <dbReference type="NCBI Taxonomy" id="8032"/>
    <lineage>
        <taxon>Eukaryota</taxon>
        <taxon>Metazoa</taxon>
        <taxon>Chordata</taxon>
        <taxon>Craniata</taxon>
        <taxon>Vertebrata</taxon>
        <taxon>Euteleostomi</taxon>
        <taxon>Actinopterygii</taxon>
        <taxon>Neopterygii</taxon>
        <taxon>Teleostei</taxon>
        <taxon>Protacanthopterygii</taxon>
        <taxon>Salmoniformes</taxon>
        <taxon>Salmonidae</taxon>
        <taxon>Salmoninae</taxon>
        <taxon>Salmo</taxon>
    </lineage>
</organism>
<evidence type="ECO:0000313" key="1">
    <source>
        <dbReference type="Ensembl" id="ENSSTUP00000078819.1"/>
    </source>
</evidence>
<dbReference type="AlphaFoldDB" id="A0A674C5Q1"/>
<reference evidence="1" key="1">
    <citation type="submission" date="2025-08" db="UniProtKB">
        <authorList>
            <consortium name="Ensembl"/>
        </authorList>
    </citation>
    <scope>IDENTIFICATION</scope>
</reference>
<evidence type="ECO:0000313" key="2">
    <source>
        <dbReference type="Proteomes" id="UP000472277"/>
    </source>
</evidence>
<keyword evidence="2" id="KW-1185">Reference proteome</keyword>
<accession>A0A674C5Q1</accession>
<dbReference type="GeneTree" id="ENSGT01060000253574"/>